<dbReference type="Proteomes" id="UP001454036">
    <property type="component" value="Unassembled WGS sequence"/>
</dbReference>
<gene>
    <name evidence="1" type="ORF">LIER_12084</name>
</gene>
<proteinExistence type="predicted"/>
<accession>A0AAV3PRW1</accession>
<dbReference type="EMBL" id="BAABME010002290">
    <property type="protein sequence ID" value="GAA0153975.1"/>
    <property type="molecule type" value="Genomic_DNA"/>
</dbReference>
<sequence length="66" mass="6794">MTSTNFETPTIVASNVNAQNLSMVDSTVVNTTNVVGHNSGETGNPPGFGSGPDVLPHQISIKLVKA</sequence>
<protein>
    <submittedName>
        <fullName evidence="1">Uncharacterized protein</fullName>
    </submittedName>
</protein>
<dbReference type="AlphaFoldDB" id="A0AAV3PRW1"/>
<reference evidence="1 2" key="1">
    <citation type="submission" date="2024-01" db="EMBL/GenBank/DDBJ databases">
        <title>The complete chloroplast genome sequence of Lithospermum erythrorhizon: insights into the phylogenetic relationship among Boraginaceae species and the maternal lineages of purple gromwells.</title>
        <authorList>
            <person name="Okada T."/>
            <person name="Watanabe K."/>
        </authorList>
    </citation>
    <scope>NUCLEOTIDE SEQUENCE [LARGE SCALE GENOMIC DNA]</scope>
</reference>
<comment type="caution">
    <text evidence="1">The sequence shown here is derived from an EMBL/GenBank/DDBJ whole genome shotgun (WGS) entry which is preliminary data.</text>
</comment>
<keyword evidence="2" id="KW-1185">Reference proteome</keyword>
<name>A0AAV3PRW1_LITER</name>
<organism evidence="1 2">
    <name type="scientific">Lithospermum erythrorhizon</name>
    <name type="common">Purple gromwell</name>
    <name type="synonym">Lithospermum officinale var. erythrorhizon</name>
    <dbReference type="NCBI Taxonomy" id="34254"/>
    <lineage>
        <taxon>Eukaryota</taxon>
        <taxon>Viridiplantae</taxon>
        <taxon>Streptophyta</taxon>
        <taxon>Embryophyta</taxon>
        <taxon>Tracheophyta</taxon>
        <taxon>Spermatophyta</taxon>
        <taxon>Magnoliopsida</taxon>
        <taxon>eudicotyledons</taxon>
        <taxon>Gunneridae</taxon>
        <taxon>Pentapetalae</taxon>
        <taxon>asterids</taxon>
        <taxon>lamiids</taxon>
        <taxon>Boraginales</taxon>
        <taxon>Boraginaceae</taxon>
        <taxon>Boraginoideae</taxon>
        <taxon>Lithospermeae</taxon>
        <taxon>Lithospermum</taxon>
    </lineage>
</organism>
<evidence type="ECO:0000313" key="1">
    <source>
        <dbReference type="EMBL" id="GAA0153975.1"/>
    </source>
</evidence>
<evidence type="ECO:0000313" key="2">
    <source>
        <dbReference type="Proteomes" id="UP001454036"/>
    </source>
</evidence>